<dbReference type="InterPro" id="IPR043129">
    <property type="entry name" value="ATPase_NBD"/>
</dbReference>
<dbReference type="Pfam" id="PF02541">
    <property type="entry name" value="Ppx-GppA"/>
    <property type="match status" value="1"/>
</dbReference>
<evidence type="ECO:0000259" key="2">
    <source>
        <dbReference type="Pfam" id="PF02541"/>
    </source>
</evidence>
<organism evidence="3 4">
    <name type="scientific">Bifidobacterium parmae</name>
    <dbReference type="NCBI Taxonomy" id="361854"/>
    <lineage>
        <taxon>Bacteria</taxon>
        <taxon>Bacillati</taxon>
        <taxon>Actinomycetota</taxon>
        <taxon>Actinomycetes</taxon>
        <taxon>Bifidobacteriales</taxon>
        <taxon>Bifidobacteriaceae</taxon>
        <taxon>Bifidobacterium</taxon>
    </lineage>
</organism>
<protein>
    <submittedName>
        <fullName evidence="3">Exopolyphosphatase</fullName>
    </submittedName>
</protein>
<gene>
    <name evidence="3" type="ORF">Uis4E_1569</name>
</gene>
<comment type="similarity">
    <text evidence="1">Belongs to the GppA/Ppx family.</text>
</comment>
<proteinExistence type="inferred from homology"/>
<evidence type="ECO:0000313" key="3">
    <source>
        <dbReference type="EMBL" id="PLS27469.1"/>
    </source>
</evidence>
<name>A0A2N5IZT5_9BIFI</name>
<dbReference type="EMBL" id="NMWT01000024">
    <property type="protein sequence ID" value="PLS27469.1"/>
    <property type="molecule type" value="Genomic_DNA"/>
</dbReference>
<accession>A0A2N5IZT5</accession>
<dbReference type="AlphaFoldDB" id="A0A2N5IZT5"/>
<dbReference type="GO" id="GO:0016462">
    <property type="term" value="F:pyrophosphatase activity"/>
    <property type="evidence" value="ECO:0007669"/>
    <property type="project" value="TreeGrafter"/>
</dbReference>
<dbReference type="Gene3D" id="3.30.420.40">
    <property type="match status" value="1"/>
</dbReference>
<dbReference type="InterPro" id="IPR003695">
    <property type="entry name" value="Ppx_GppA_N"/>
</dbReference>
<dbReference type="PANTHER" id="PTHR30005">
    <property type="entry name" value="EXOPOLYPHOSPHATASE"/>
    <property type="match status" value="1"/>
</dbReference>
<feature type="domain" description="Ppx/GppA phosphatase N-terminal" evidence="2">
    <location>
        <begin position="34"/>
        <end position="109"/>
    </location>
</feature>
<sequence>MVNLRSHTTRLGVLDIGSNTIHMLIVDAAPGARPDPEASTKTTVRLMQYLKDDGSIKKAGIEAILEAVDEGMKLAEEYEITQLLAMATSAIREAPNGNKVLRKIEERIG</sequence>
<keyword evidence="4" id="KW-1185">Reference proteome</keyword>
<dbReference type="Proteomes" id="UP000235034">
    <property type="component" value="Unassembled WGS sequence"/>
</dbReference>
<evidence type="ECO:0000256" key="1">
    <source>
        <dbReference type="ARBA" id="ARBA00007125"/>
    </source>
</evidence>
<dbReference type="PANTHER" id="PTHR30005:SF0">
    <property type="entry name" value="RETROGRADE REGULATION PROTEIN 2"/>
    <property type="match status" value="1"/>
</dbReference>
<evidence type="ECO:0000313" key="4">
    <source>
        <dbReference type="Proteomes" id="UP000235034"/>
    </source>
</evidence>
<dbReference type="SUPFAM" id="SSF53067">
    <property type="entry name" value="Actin-like ATPase domain"/>
    <property type="match status" value="1"/>
</dbReference>
<reference evidence="3 4" key="1">
    <citation type="submission" date="2017-07" db="EMBL/GenBank/DDBJ databases">
        <title>Bifidobacterium novel species.</title>
        <authorList>
            <person name="Lugli G.A."/>
            <person name="Milani C."/>
            <person name="Duranti S."/>
            <person name="Mangifesta M."/>
        </authorList>
    </citation>
    <scope>NUCLEOTIDE SEQUENCE [LARGE SCALE GENOMIC DNA]</scope>
    <source>
        <strain evidence="3 4">77</strain>
    </source>
</reference>
<dbReference type="InterPro" id="IPR050273">
    <property type="entry name" value="GppA/Ppx_hydrolase"/>
</dbReference>
<comment type="caution">
    <text evidence="3">The sequence shown here is derived from an EMBL/GenBank/DDBJ whole genome shotgun (WGS) entry which is preliminary data.</text>
</comment>